<dbReference type="PANTHER" id="PTHR43278:SF2">
    <property type="entry name" value="IRON-SULFUR FLAVOPROTEIN"/>
    <property type="match status" value="1"/>
</dbReference>
<dbReference type="PANTHER" id="PTHR43278">
    <property type="entry name" value="NAD(P)H-DEPENDENT FMN-CONTAINING OXIDOREDUCTASE YWQN-RELATED"/>
    <property type="match status" value="1"/>
</dbReference>
<protein>
    <submittedName>
        <fullName evidence="4">Multimeric flavodoxin WrbA</fullName>
    </submittedName>
</protein>
<evidence type="ECO:0000313" key="5">
    <source>
        <dbReference type="Proteomes" id="UP000190285"/>
    </source>
</evidence>
<proteinExistence type="predicted"/>
<evidence type="ECO:0000313" key="4">
    <source>
        <dbReference type="EMBL" id="SKC66041.1"/>
    </source>
</evidence>
<gene>
    <name evidence="4" type="ORF">SAMN02194393_02064</name>
</gene>
<dbReference type="AlphaFoldDB" id="A0A1T5KQW6"/>
<dbReference type="InterPro" id="IPR005025">
    <property type="entry name" value="FMN_Rdtase-like_dom"/>
</dbReference>
<keyword evidence="1" id="KW-0285">Flavoprotein</keyword>
<evidence type="ECO:0000256" key="2">
    <source>
        <dbReference type="ARBA" id="ARBA00022643"/>
    </source>
</evidence>
<dbReference type="Proteomes" id="UP000190285">
    <property type="component" value="Unassembled WGS sequence"/>
</dbReference>
<keyword evidence="2" id="KW-0288">FMN</keyword>
<dbReference type="EMBL" id="FUZT01000004">
    <property type="protein sequence ID" value="SKC66041.1"/>
    <property type="molecule type" value="Genomic_DNA"/>
</dbReference>
<dbReference type="Pfam" id="PF03358">
    <property type="entry name" value="FMN_red"/>
    <property type="match status" value="1"/>
</dbReference>
<accession>A0A1T5KQW6</accession>
<keyword evidence="5" id="KW-1185">Reference proteome</keyword>
<dbReference type="SUPFAM" id="SSF52218">
    <property type="entry name" value="Flavoproteins"/>
    <property type="match status" value="1"/>
</dbReference>
<name>A0A1T5KQW6_9FIRM</name>
<evidence type="ECO:0000259" key="3">
    <source>
        <dbReference type="Pfam" id="PF03358"/>
    </source>
</evidence>
<feature type="domain" description="NADPH-dependent FMN reductase-like" evidence="3">
    <location>
        <begin position="24"/>
        <end position="153"/>
    </location>
</feature>
<organism evidence="4 5">
    <name type="scientific">Maledivibacter halophilus</name>
    <dbReference type="NCBI Taxonomy" id="36842"/>
    <lineage>
        <taxon>Bacteria</taxon>
        <taxon>Bacillati</taxon>
        <taxon>Bacillota</taxon>
        <taxon>Clostridia</taxon>
        <taxon>Peptostreptococcales</taxon>
        <taxon>Caminicellaceae</taxon>
        <taxon>Maledivibacter</taxon>
    </lineage>
</organism>
<reference evidence="4 5" key="1">
    <citation type="submission" date="2017-02" db="EMBL/GenBank/DDBJ databases">
        <authorList>
            <person name="Peterson S.W."/>
        </authorList>
    </citation>
    <scope>NUCLEOTIDE SEQUENCE [LARGE SCALE GENOMIC DNA]</scope>
    <source>
        <strain evidence="4 5">M1</strain>
    </source>
</reference>
<sequence>MIAADVFMVTVISTTKGVIGIDKKWIAIIGSPRKGENTERLTDYVIEGLNNKNIAVKKHYLNSKNISMCTACEHCIETGVCNIEDSLTEIINEMKSADGYILASPSYNYNVTAQMKVLLDRMFCLNDYTDGIWKSRLSPNKKAIIIGVCKGRSKESMGYTIEGMRKSIDELGVKVIDIIEYFNTKYKPVKDDNKIRKKLILRVKNNMELE</sequence>
<dbReference type="Gene3D" id="3.40.50.360">
    <property type="match status" value="1"/>
</dbReference>
<dbReference type="InterPro" id="IPR029039">
    <property type="entry name" value="Flavoprotein-like_sf"/>
</dbReference>
<evidence type="ECO:0000256" key="1">
    <source>
        <dbReference type="ARBA" id="ARBA00022630"/>
    </source>
</evidence>
<dbReference type="InterPro" id="IPR051796">
    <property type="entry name" value="ISF_SsuE-like"/>
</dbReference>
<dbReference type="STRING" id="36842.SAMN02194393_02064"/>
<dbReference type="GO" id="GO:0016491">
    <property type="term" value="F:oxidoreductase activity"/>
    <property type="evidence" value="ECO:0007669"/>
    <property type="project" value="InterPro"/>
</dbReference>